<dbReference type="GeneID" id="8826492"/>
<dbReference type="RefSeq" id="WP_012996860.1">
    <property type="nucleotide sequence ID" value="NC_013923.1"/>
</dbReference>
<evidence type="ECO:0000313" key="2">
    <source>
        <dbReference type="EMBL" id="ADD07173.1"/>
    </source>
</evidence>
<sequence>MRNERSRGNEHCPLDDGIAGQQTGHENSADAPATRRSVEFPAATPTRDPATHYDAIHVAGDDATLFEPTDGGRDA</sequence>
<dbReference type="EMBL" id="CP001933">
    <property type="protein sequence ID" value="ADD07173.1"/>
    <property type="molecule type" value="Genomic_DNA"/>
</dbReference>
<evidence type="ECO:0000313" key="3">
    <source>
        <dbReference type="Proteomes" id="UP000001879"/>
    </source>
</evidence>
<gene>
    <name evidence="2" type="ordered locus">Nmag_3624</name>
</gene>
<reference evidence="2 3" key="2">
    <citation type="journal article" date="2012" name="BMC Genomics">
        <title>A comparative genomics perspective on the genetic content of the alkaliphilic haloarchaeon Natrialba magadii ATCC 43099T.</title>
        <authorList>
            <person name="Siddaramappa S."/>
            <person name="Challacombe J.F."/>
            <person name="Decastro R.E."/>
            <person name="Pfeiffer F."/>
            <person name="Sastre D.E."/>
            <person name="Gimenez M.I."/>
            <person name="Paggi R.A."/>
            <person name="Detter J.C."/>
            <person name="Davenport K.W."/>
            <person name="Goodwin L.A."/>
            <person name="Kyrpides N."/>
            <person name="Tapia R."/>
            <person name="Pitluck S."/>
            <person name="Lucas S."/>
            <person name="Woyke T."/>
            <person name="Maupin-Furlow J.A."/>
        </authorList>
    </citation>
    <scope>NUCLEOTIDE SEQUENCE [LARGE SCALE GENOMIC DNA]</scope>
    <source>
        <strain evidence="3">ATCC 43099 / DSM 3394 / CCM 3739 / CIP 104546 / IAM 13178 / JCM 8861 / NBRC 102185 / NCIMB 2190 / MS3</strain>
    </source>
</reference>
<keyword evidence="2" id="KW-0614">Plasmid</keyword>
<proteinExistence type="predicted"/>
<dbReference type="HOGENOM" id="CLU_2662467_0_0_2"/>
<dbReference type="Proteomes" id="UP000001879">
    <property type="component" value="Plasmid pNMAG01"/>
</dbReference>
<feature type="compositionally biased region" description="Basic and acidic residues" evidence="1">
    <location>
        <begin position="1"/>
        <end position="14"/>
    </location>
</feature>
<protein>
    <submittedName>
        <fullName evidence="2">Uncharacterized protein</fullName>
    </submittedName>
</protein>
<dbReference type="KEGG" id="nmg:Nmag_3624"/>
<evidence type="ECO:0000256" key="1">
    <source>
        <dbReference type="SAM" id="MobiDB-lite"/>
    </source>
</evidence>
<reference evidence="3" key="1">
    <citation type="submission" date="2010-02" db="EMBL/GenBank/DDBJ databases">
        <title>Complete sequence of plasmid 1 of Natrialba magadii ATCC 43099.</title>
        <authorList>
            <consortium name="US DOE Joint Genome Institute"/>
            <person name="Lucas S."/>
            <person name="Copeland A."/>
            <person name="Lapidus A."/>
            <person name="Cheng J.-F."/>
            <person name="Bruce D."/>
            <person name="Goodwin L."/>
            <person name="Pitluck S."/>
            <person name="Davenport K."/>
            <person name="Saunders E."/>
            <person name="Detter J.C."/>
            <person name="Han C."/>
            <person name="Tapia R."/>
            <person name="Land M."/>
            <person name="Hauser L."/>
            <person name="Kyrpides N."/>
            <person name="Mikhailova N."/>
            <person name="De Castro R.E."/>
            <person name="Maupin-Furlow J.A."/>
            <person name="Woyke T."/>
        </authorList>
    </citation>
    <scope>NUCLEOTIDE SEQUENCE [LARGE SCALE GENOMIC DNA]</scope>
    <source>
        <strain evidence="3">ATCC 43099 / DSM 3394 / CCM 3739 / CIP 104546 / IAM 13178 / JCM 8861 / NBRC 102185 / NCIMB 2190 / MS3</strain>
        <plasmid evidence="3">pNMAG01</plasmid>
    </source>
</reference>
<geneLocation type="plasmid" evidence="2 3">
    <name>pNMAG01</name>
</geneLocation>
<dbReference type="AlphaFoldDB" id="D3T0R4"/>
<name>D3T0R4_NATMM</name>
<dbReference type="OrthoDB" id="373337at2157"/>
<keyword evidence="3" id="KW-1185">Reference proteome</keyword>
<accession>D3T0R4</accession>
<feature type="region of interest" description="Disordered" evidence="1">
    <location>
        <begin position="1"/>
        <end position="53"/>
    </location>
</feature>
<organism evidence="2 3">
    <name type="scientific">Natrialba magadii (strain ATCC 43099 / DSM 3394 / CCM 3739 / CIP 104546 / IAM 13178 / JCM 8861 / NBRC 102185 / NCIMB 2190 / MS3)</name>
    <name type="common">Natronobacterium magadii</name>
    <dbReference type="NCBI Taxonomy" id="547559"/>
    <lineage>
        <taxon>Archaea</taxon>
        <taxon>Methanobacteriati</taxon>
        <taxon>Methanobacteriota</taxon>
        <taxon>Stenosarchaea group</taxon>
        <taxon>Halobacteria</taxon>
        <taxon>Halobacteriales</taxon>
        <taxon>Natrialbaceae</taxon>
        <taxon>Natrialba</taxon>
    </lineage>
</organism>